<protein>
    <recommendedName>
        <fullName evidence="1">HEPN domain-containing protein</fullName>
    </recommendedName>
</protein>
<feature type="domain" description="HEPN" evidence="1">
    <location>
        <begin position="10"/>
        <end position="124"/>
    </location>
</feature>
<reference evidence="2 3" key="1">
    <citation type="submission" date="2017-04" db="EMBL/GenBank/DDBJ databases">
        <title>Novel microbial lineages endemic to geothermal iron-oxide mats fill important gaps in the evolutionary history of Archaea.</title>
        <authorList>
            <person name="Jay Z.J."/>
            <person name="Beam J.P."/>
            <person name="Dlakic M."/>
            <person name="Rusch D.B."/>
            <person name="Kozubal M.A."/>
            <person name="Inskeep W.P."/>
        </authorList>
    </citation>
    <scope>NUCLEOTIDE SEQUENCE [LARGE SCALE GENOMIC DNA]</scope>
    <source>
        <strain evidence="2">BE_D</strain>
    </source>
</reference>
<dbReference type="InterPro" id="IPR007842">
    <property type="entry name" value="HEPN_dom"/>
</dbReference>
<evidence type="ECO:0000313" key="3">
    <source>
        <dbReference type="Proteomes" id="UP000240569"/>
    </source>
</evidence>
<accession>A0A2R6A9W6</accession>
<dbReference type="PROSITE" id="PS50910">
    <property type="entry name" value="HEPN"/>
    <property type="match status" value="1"/>
</dbReference>
<evidence type="ECO:0000259" key="1">
    <source>
        <dbReference type="PROSITE" id="PS50910"/>
    </source>
</evidence>
<dbReference type="Gene3D" id="1.20.120.330">
    <property type="entry name" value="Nucleotidyltransferases domain 2"/>
    <property type="match status" value="1"/>
</dbReference>
<dbReference type="AlphaFoldDB" id="A0A2R6A9W6"/>
<dbReference type="SUPFAM" id="SSF81593">
    <property type="entry name" value="Nucleotidyltransferase substrate binding subunit/domain"/>
    <property type="match status" value="1"/>
</dbReference>
<dbReference type="SMART" id="SM00748">
    <property type="entry name" value="HEPN"/>
    <property type="match status" value="1"/>
</dbReference>
<dbReference type="Pfam" id="PF05168">
    <property type="entry name" value="HEPN"/>
    <property type="match status" value="1"/>
</dbReference>
<evidence type="ECO:0000313" key="2">
    <source>
        <dbReference type="EMBL" id="PSN83221.1"/>
    </source>
</evidence>
<dbReference type="EMBL" id="NEXD01000111">
    <property type="protein sequence ID" value="PSN83221.1"/>
    <property type="molecule type" value="Genomic_DNA"/>
</dbReference>
<sequence length="124" mass="14812">MSSKEAELIKRRAIAFLKNAQQLYTQEVYDLAAFNLEQHCELLLKYLLFYYEGFYPKTHSLTELIQRLQRFKKELGELLQGENLLYITKLEDAYVNSRLREYSKEEVGLLLKFVKEVFDKYVEA</sequence>
<organism evidence="2 3">
    <name type="scientific">Candidatus Marsarchaeota G1 archaeon BE_D</name>
    <dbReference type="NCBI Taxonomy" id="1978156"/>
    <lineage>
        <taxon>Archaea</taxon>
        <taxon>Candidatus Marsarchaeota</taxon>
        <taxon>Candidatus Marsarchaeota group 1</taxon>
    </lineage>
</organism>
<proteinExistence type="predicted"/>
<dbReference type="Proteomes" id="UP000240569">
    <property type="component" value="Unassembled WGS sequence"/>
</dbReference>
<gene>
    <name evidence="2" type="ORF">B9Q02_10780</name>
</gene>
<name>A0A2R6A9W6_9ARCH</name>
<comment type="caution">
    <text evidence="2">The sequence shown here is derived from an EMBL/GenBank/DDBJ whole genome shotgun (WGS) entry which is preliminary data.</text>
</comment>